<sequence>MTDLAIVDDSDLGRLSYTGTWETAGKPPAEWNGTTHASRTNGSQVTFQFNGTQVEVYGTIGQISDSGSPVSTYALDSSAALAYIAANVSATTYHNRFYQSPILPDGLHTLVITITSEGSLYWLDYFLYTPSSNDLTAAPMSILSSTSLAESLSTTSFVRSTASSTSSSCDHPPNSQSSSFPVGAVAGAIVGGLILLALLDVGLLYYWKKRFARARSDKREDYGSPGKLLYAPKSFEFATSTSQQFIYRTSPAGFAVNGYVHSSPCPYL</sequence>
<accession>A0A2R6NF52</accession>
<keyword evidence="1" id="KW-0812">Transmembrane</keyword>
<name>A0A2R6NF52_9APHY</name>
<feature type="transmembrane region" description="Helical" evidence="1">
    <location>
        <begin position="182"/>
        <end position="207"/>
    </location>
</feature>
<keyword evidence="3" id="KW-1185">Reference proteome</keyword>
<dbReference type="Gene3D" id="2.60.120.260">
    <property type="entry name" value="Galactose-binding domain-like"/>
    <property type="match status" value="1"/>
</dbReference>
<keyword evidence="1" id="KW-1133">Transmembrane helix</keyword>
<keyword evidence="1" id="KW-0472">Membrane</keyword>
<comment type="caution">
    <text evidence="2">The sequence shown here is derived from an EMBL/GenBank/DDBJ whole genome shotgun (WGS) entry which is preliminary data.</text>
</comment>
<protein>
    <submittedName>
        <fullName evidence="2">Uncharacterized protein</fullName>
    </submittedName>
</protein>
<evidence type="ECO:0000256" key="1">
    <source>
        <dbReference type="SAM" id="Phobius"/>
    </source>
</evidence>
<organism evidence="2 3">
    <name type="scientific">Hermanssonia centrifuga</name>
    <dbReference type="NCBI Taxonomy" id="98765"/>
    <lineage>
        <taxon>Eukaryota</taxon>
        <taxon>Fungi</taxon>
        <taxon>Dikarya</taxon>
        <taxon>Basidiomycota</taxon>
        <taxon>Agaricomycotina</taxon>
        <taxon>Agaricomycetes</taxon>
        <taxon>Polyporales</taxon>
        <taxon>Meruliaceae</taxon>
        <taxon>Hermanssonia</taxon>
    </lineage>
</organism>
<dbReference type="Proteomes" id="UP000186601">
    <property type="component" value="Unassembled WGS sequence"/>
</dbReference>
<dbReference type="AlphaFoldDB" id="A0A2R6NF52"/>
<proteinExistence type="predicted"/>
<dbReference type="OrthoDB" id="3265734at2759"/>
<dbReference type="EMBL" id="MLYV02001297">
    <property type="protein sequence ID" value="PSR71014.1"/>
    <property type="molecule type" value="Genomic_DNA"/>
</dbReference>
<evidence type="ECO:0000313" key="3">
    <source>
        <dbReference type="Proteomes" id="UP000186601"/>
    </source>
</evidence>
<evidence type="ECO:0000313" key="2">
    <source>
        <dbReference type="EMBL" id="PSR71014.1"/>
    </source>
</evidence>
<gene>
    <name evidence="2" type="ORF">PHLCEN_2v13118</name>
</gene>
<reference evidence="2 3" key="1">
    <citation type="submission" date="2018-02" db="EMBL/GenBank/DDBJ databases">
        <title>Genome sequence of the basidiomycete white-rot fungus Phlebia centrifuga.</title>
        <authorList>
            <person name="Granchi Z."/>
            <person name="Peng M."/>
            <person name="de Vries R.P."/>
            <person name="Hilden K."/>
            <person name="Makela M.R."/>
            <person name="Grigoriev I."/>
            <person name="Riley R."/>
        </authorList>
    </citation>
    <scope>NUCLEOTIDE SEQUENCE [LARGE SCALE GENOMIC DNA]</scope>
    <source>
        <strain evidence="2 3">FBCC195</strain>
    </source>
</reference>